<dbReference type="AlphaFoldDB" id="A0A1H9D4J5"/>
<dbReference type="RefSeq" id="WP_139209775.1">
    <property type="nucleotide sequence ID" value="NZ_FOFA01000002.1"/>
</dbReference>
<dbReference type="EMBL" id="FOFA01000002">
    <property type="protein sequence ID" value="SEQ08385.1"/>
    <property type="molecule type" value="Genomic_DNA"/>
</dbReference>
<evidence type="ECO:0000256" key="3">
    <source>
        <dbReference type="PROSITE-ProRule" id="PRU00289"/>
    </source>
</evidence>
<feature type="binding site" evidence="3">
    <location>
        <begin position="398"/>
        <end position="405"/>
    </location>
    <ligand>
        <name>ATP</name>
        <dbReference type="ChEBI" id="CHEBI:30616"/>
    </ligand>
</feature>
<dbReference type="Pfam" id="PF01580">
    <property type="entry name" value="FtsK_SpoIIIE"/>
    <property type="match status" value="1"/>
</dbReference>
<evidence type="ECO:0000256" key="1">
    <source>
        <dbReference type="ARBA" id="ARBA00022741"/>
    </source>
</evidence>
<dbReference type="GO" id="GO:0003677">
    <property type="term" value="F:DNA binding"/>
    <property type="evidence" value="ECO:0007669"/>
    <property type="project" value="InterPro"/>
</dbReference>
<dbReference type="PROSITE" id="PS50901">
    <property type="entry name" value="FTSK"/>
    <property type="match status" value="1"/>
</dbReference>
<dbReference type="GO" id="GO:0005524">
    <property type="term" value="F:ATP binding"/>
    <property type="evidence" value="ECO:0007669"/>
    <property type="project" value="UniProtKB-UniRule"/>
</dbReference>
<evidence type="ECO:0000259" key="5">
    <source>
        <dbReference type="PROSITE" id="PS50901"/>
    </source>
</evidence>
<dbReference type="STRING" id="1036181.SAMN05421756_102435"/>
<organism evidence="6 7">
    <name type="scientific">Microlunatus flavus</name>
    <dbReference type="NCBI Taxonomy" id="1036181"/>
    <lineage>
        <taxon>Bacteria</taxon>
        <taxon>Bacillati</taxon>
        <taxon>Actinomycetota</taxon>
        <taxon>Actinomycetes</taxon>
        <taxon>Propionibacteriales</taxon>
        <taxon>Propionibacteriaceae</taxon>
        <taxon>Microlunatus</taxon>
    </lineage>
</organism>
<dbReference type="OrthoDB" id="3217500at2"/>
<evidence type="ECO:0000313" key="6">
    <source>
        <dbReference type="EMBL" id="SEQ08385.1"/>
    </source>
</evidence>
<keyword evidence="2 3" id="KW-0067">ATP-binding</keyword>
<keyword evidence="7" id="KW-1185">Reference proteome</keyword>
<sequence length="898" mass="97057">MTSAVDAADVENRIRALVAALDDRTRQLATARERLRRSEAEWRRQAEHDVAHATEEARKALLRDRKAIESNAEEVVTSASRMVERMLEREAPGYLSAAWDDELWSTLPVERAGEWIRVGAVDLEQQSLPLTVPLSAGVWRVASSARDEFRAFVHNTIARVVAAFDPLRVRVLTFDPDLDLDLAALAGLRAVSQTSVPPALTSVEDLEGALDDLRTSVAAVDDRLTAAGQHTYWSALRSGHPLAAATPLRLLVIGAPPNGLTDRGRARLDQLRGLASDRGLLIIEMVQETTSAASPLHATITLRGDASTASTAPGLTWTPDTWAGESFLRRLSTDLTARPRQDAAPSVDFRRIVESIDDAWMAEADEGLEACIGSTDGGDLVVRLRAENPPMPNALVGGAVGEGKSNLLLVLVHSLAARYSPAELEMVLVDLRDGVEFARLGPTRESPAWLPHVRALGLEFDPDYSLGVLSWVRAQMSERARLLKAHGATTLRQYRARSGRTLPRMLVVIDEFQRMFEGDDDQAAAAAADLDNIARTGRGFGIHVVLASQALSGIRGLATKSDSLFSQFHNRIVLRNTAAESQAFLAPHNLAAADLEHRGQAVVNDSLGSLDKNKLGTVAFAQPDYLEQLQVQLFRQGHGGPPSIFRATAFATWPVNGYGADASRGVVAAVGLPVAVEARAATLTFTRSPNQALAVVGSQREVAISVLVRAVVTAAESIGPDARVLVLDGDSQGPAPAAWLSALVEHLRRRGHAVRHEARGTVAESVLRLRRDKGSVDLVVPVALDSVDLDTATEPDYELPSEALRDLLRSGPLSGTWTIGWWQSKPVLEEQLGFRASGVRAWAFAGVSRDDLTDIAGHATREPVVSPRFVWFDRLAGTIAQRLVPFDPEDVIGTADRA</sequence>
<dbReference type="PANTHER" id="PTHR22683">
    <property type="entry name" value="SPORULATION PROTEIN RELATED"/>
    <property type="match status" value="1"/>
</dbReference>
<dbReference type="Proteomes" id="UP000198504">
    <property type="component" value="Unassembled WGS sequence"/>
</dbReference>
<dbReference type="InterPro" id="IPR027417">
    <property type="entry name" value="P-loop_NTPase"/>
</dbReference>
<dbReference type="Gene3D" id="3.40.50.300">
    <property type="entry name" value="P-loop containing nucleotide triphosphate hydrolases"/>
    <property type="match status" value="1"/>
</dbReference>
<evidence type="ECO:0000256" key="4">
    <source>
        <dbReference type="SAM" id="Coils"/>
    </source>
</evidence>
<protein>
    <submittedName>
        <fullName evidence="6">FtsK/SpoIIIE family protein</fullName>
    </submittedName>
</protein>
<feature type="domain" description="FtsK" evidence="5">
    <location>
        <begin position="377"/>
        <end position="583"/>
    </location>
</feature>
<keyword evidence="1 3" id="KW-0547">Nucleotide-binding</keyword>
<proteinExistence type="predicted"/>
<dbReference type="PANTHER" id="PTHR22683:SF41">
    <property type="entry name" value="DNA TRANSLOCASE FTSK"/>
    <property type="match status" value="1"/>
</dbReference>
<feature type="coiled-coil region" evidence="4">
    <location>
        <begin position="21"/>
        <end position="63"/>
    </location>
</feature>
<evidence type="ECO:0000256" key="2">
    <source>
        <dbReference type="ARBA" id="ARBA00022840"/>
    </source>
</evidence>
<accession>A0A1H9D4J5</accession>
<dbReference type="InterPro" id="IPR002543">
    <property type="entry name" value="FtsK_dom"/>
</dbReference>
<reference evidence="7" key="1">
    <citation type="submission" date="2016-10" db="EMBL/GenBank/DDBJ databases">
        <authorList>
            <person name="Varghese N."/>
            <person name="Submissions S."/>
        </authorList>
    </citation>
    <scope>NUCLEOTIDE SEQUENCE [LARGE SCALE GENOMIC DNA]</scope>
    <source>
        <strain evidence="7">CGMCC 4.6856</strain>
    </source>
</reference>
<dbReference type="SUPFAM" id="SSF52540">
    <property type="entry name" value="P-loop containing nucleoside triphosphate hydrolases"/>
    <property type="match status" value="1"/>
</dbReference>
<dbReference type="InterPro" id="IPR050206">
    <property type="entry name" value="FtsK/SpoIIIE/SftA"/>
</dbReference>
<keyword evidence="4" id="KW-0175">Coiled coil</keyword>
<name>A0A1H9D4J5_9ACTN</name>
<evidence type="ECO:0000313" key="7">
    <source>
        <dbReference type="Proteomes" id="UP000198504"/>
    </source>
</evidence>
<gene>
    <name evidence="6" type="ORF">SAMN05421756_102435</name>
</gene>